<keyword evidence="3" id="KW-1185">Reference proteome</keyword>
<dbReference type="KEGG" id="ffu:CLAFUR5_08087"/>
<feature type="region of interest" description="Disordered" evidence="1">
    <location>
        <begin position="102"/>
        <end position="159"/>
    </location>
</feature>
<dbReference type="RefSeq" id="XP_047759963.1">
    <property type="nucleotide sequence ID" value="XM_047907235.1"/>
</dbReference>
<gene>
    <name evidence="2" type="ORF">CLAFUR5_08087</name>
</gene>
<organism evidence="2 3">
    <name type="scientific">Passalora fulva</name>
    <name type="common">Tomato leaf mold</name>
    <name type="synonym">Cladosporium fulvum</name>
    <dbReference type="NCBI Taxonomy" id="5499"/>
    <lineage>
        <taxon>Eukaryota</taxon>
        <taxon>Fungi</taxon>
        <taxon>Dikarya</taxon>
        <taxon>Ascomycota</taxon>
        <taxon>Pezizomycotina</taxon>
        <taxon>Dothideomycetes</taxon>
        <taxon>Dothideomycetidae</taxon>
        <taxon>Mycosphaerellales</taxon>
        <taxon>Mycosphaerellaceae</taxon>
        <taxon>Fulvia</taxon>
    </lineage>
</organism>
<accession>A0A9Q8LDW2</accession>
<feature type="compositionally biased region" description="Basic and acidic residues" evidence="1">
    <location>
        <begin position="39"/>
        <end position="61"/>
    </location>
</feature>
<sequence length="159" mass="17494">MPDAPTTDLANTSTSREMQITPSTSEYSDSGPCSDSCDCDCHSHFSDSEDEDDKKTRLADMTKDVTGISEGFGLSVEPATDEHDLGKQWEILSMLFKKEKGIPYKSKQRGVESETPTAVPAQRTSSSSTGGRKPPRQKISMLARSSALPAWRRRTERCT</sequence>
<reference evidence="2" key="1">
    <citation type="submission" date="2021-12" db="EMBL/GenBank/DDBJ databases">
        <authorList>
            <person name="Zaccaron A."/>
            <person name="Stergiopoulos I."/>
        </authorList>
    </citation>
    <scope>NUCLEOTIDE SEQUENCE</scope>
    <source>
        <strain evidence="2">Race5_Kim</strain>
    </source>
</reference>
<evidence type="ECO:0000313" key="2">
    <source>
        <dbReference type="EMBL" id="UJO15597.1"/>
    </source>
</evidence>
<dbReference type="EMBL" id="CP090165">
    <property type="protein sequence ID" value="UJO15597.1"/>
    <property type="molecule type" value="Genomic_DNA"/>
</dbReference>
<feature type="region of interest" description="Disordered" evidence="1">
    <location>
        <begin position="1"/>
        <end position="61"/>
    </location>
</feature>
<evidence type="ECO:0000313" key="3">
    <source>
        <dbReference type="Proteomes" id="UP000756132"/>
    </source>
</evidence>
<name>A0A9Q8LDW2_PASFU</name>
<proteinExistence type="predicted"/>
<reference evidence="2" key="2">
    <citation type="journal article" date="2022" name="Microb. Genom.">
        <title>A chromosome-scale genome assembly of the tomato pathogen Cladosporium fulvum reveals a compartmentalized genome architecture and the presence of a dispensable chromosome.</title>
        <authorList>
            <person name="Zaccaron A.Z."/>
            <person name="Chen L.H."/>
            <person name="Samaras A."/>
            <person name="Stergiopoulos I."/>
        </authorList>
    </citation>
    <scope>NUCLEOTIDE SEQUENCE</scope>
    <source>
        <strain evidence="2">Race5_Kim</strain>
    </source>
</reference>
<dbReference type="Proteomes" id="UP000756132">
    <property type="component" value="Chromosome 3"/>
</dbReference>
<dbReference type="AlphaFoldDB" id="A0A9Q8LDW2"/>
<dbReference type="GeneID" id="71987965"/>
<feature type="compositionally biased region" description="Polar residues" evidence="1">
    <location>
        <begin position="8"/>
        <end position="27"/>
    </location>
</feature>
<evidence type="ECO:0000256" key="1">
    <source>
        <dbReference type="SAM" id="MobiDB-lite"/>
    </source>
</evidence>
<protein>
    <submittedName>
        <fullName evidence="2">Uncharacterized protein</fullName>
    </submittedName>
</protein>